<feature type="compositionally biased region" description="Polar residues" evidence="1">
    <location>
        <begin position="142"/>
        <end position="162"/>
    </location>
</feature>
<dbReference type="Proteomes" id="UP001221757">
    <property type="component" value="Unassembled WGS sequence"/>
</dbReference>
<gene>
    <name evidence="2" type="ORF">B0H17DRAFT_1213505</name>
</gene>
<evidence type="ECO:0000313" key="2">
    <source>
        <dbReference type="EMBL" id="KAJ7657466.1"/>
    </source>
</evidence>
<dbReference type="AlphaFoldDB" id="A0AAD7G1U3"/>
<keyword evidence="3" id="KW-1185">Reference proteome</keyword>
<accession>A0AAD7G1U3</accession>
<dbReference type="EMBL" id="JARKIE010000290">
    <property type="protein sequence ID" value="KAJ7657466.1"/>
    <property type="molecule type" value="Genomic_DNA"/>
</dbReference>
<feature type="region of interest" description="Disordered" evidence="1">
    <location>
        <begin position="137"/>
        <end position="196"/>
    </location>
</feature>
<evidence type="ECO:0000313" key="3">
    <source>
        <dbReference type="Proteomes" id="UP001221757"/>
    </source>
</evidence>
<protein>
    <submittedName>
        <fullName evidence="2">Uncharacterized protein</fullName>
    </submittedName>
</protein>
<name>A0AAD7G1U3_MYCRO</name>
<comment type="caution">
    <text evidence="2">The sequence shown here is derived from an EMBL/GenBank/DDBJ whole genome shotgun (WGS) entry which is preliminary data.</text>
</comment>
<organism evidence="2 3">
    <name type="scientific">Mycena rosella</name>
    <name type="common">Pink bonnet</name>
    <name type="synonym">Agaricus rosellus</name>
    <dbReference type="NCBI Taxonomy" id="1033263"/>
    <lineage>
        <taxon>Eukaryota</taxon>
        <taxon>Fungi</taxon>
        <taxon>Dikarya</taxon>
        <taxon>Basidiomycota</taxon>
        <taxon>Agaricomycotina</taxon>
        <taxon>Agaricomycetes</taxon>
        <taxon>Agaricomycetidae</taxon>
        <taxon>Agaricales</taxon>
        <taxon>Marasmiineae</taxon>
        <taxon>Mycenaceae</taxon>
        <taxon>Mycena</taxon>
    </lineage>
</organism>
<sequence length="196" mass="22049">MSLHDGTYKDWAYFSTRVGHQACPPTRMSADAESEENLQRLEEQHERVATSCLFVRASLELCLKLTQSLFKLYLDFDPLQPIADYIFSHSFAWGALFGDNDVKEMIGDLRPGEDLRKLLKCLRPRVRVDKKFDMPREFSRAGSGQSFPTASGTHRPDISTSPAVVFEHAPTHSEKTLALSPKAPALSEQKVKPDVP</sequence>
<reference evidence="2" key="1">
    <citation type="submission" date="2023-03" db="EMBL/GenBank/DDBJ databases">
        <title>Massive genome expansion in bonnet fungi (Mycena s.s.) driven by repeated elements and novel gene families across ecological guilds.</title>
        <authorList>
            <consortium name="Lawrence Berkeley National Laboratory"/>
            <person name="Harder C.B."/>
            <person name="Miyauchi S."/>
            <person name="Viragh M."/>
            <person name="Kuo A."/>
            <person name="Thoen E."/>
            <person name="Andreopoulos B."/>
            <person name="Lu D."/>
            <person name="Skrede I."/>
            <person name="Drula E."/>
            <person name="Henrissat B."/>
            <person name="Morin E."/>
            <person name="Kohler A."/>
            <person name="Barry K."/>
            <person name="LaButti K."/>
            <person name="Morin E."/>
            <person name="Salamov A."/>
            <person name="Lipzen A."/>
            <person name="Mereny Z."/>
            <person name="Hegedus B."/>
            <person name="Baldrian P."/>
            <person name="Stursova M."/>
            <person name="Weitz H."/>
            <person name="Taylor A."/>
            <person name="Grigoriev I.V."/>
            <person name="Nagy L.G."/>
            <person name="Martin F."/>
            <person name="Kauserud H."/>
        </authorList>
    </citation>
    <scope>NUCLEOTIDE SEQUENCE</scope>
    <source>
        <strain evidence="2">CBHHK067</strain>
    </source>
</reference>
<proteinExistence type="predicted"/>
<evidence type="ECO:0000256" key="1">
    <source>
        <dbReference type="SAM" id="MobiDB-lite"/>
    </source>
</evidence>